<dbReference type="GO" id="GO:0003676">
    <property type="term" value="F:nucleic acid binding"/>
    <property type="evidence" value="ECO:0007669"/>
    <property type="project" value="InterPro"/>
</dbReference>
<dbReference type="GO" id="GO:0016787">
    <property type="term" value="F:hydrolase activity"/>
    <property type="evidence" value="ECO:0007669"/>
    <property type="project" value="UniProtKB-KW"/>
</dbReference>
<name>A0A0W0CYR1_CANGB</name>
<gene>
    <name evidence="6" type="ORF">AO440_002221</name>
</gene>
<sequence>MEYTLLANCFYNRLKNSKRDVYLKYKTENSIREKFKFSTYNPILDDSDNDQDLGDDYNMNSLFGQSNLSVETEDTFTTSNDRLNTKEITALKPFKRRRVTVRRSVNGKSGNPPGQIPEKWREYFDFDEFNKIQSICANKLYEKNNSFVINTPSNSGKTVLLEISILKALETYEQQNNTGLKVIYISPMKSICLEKYNRWKAKFTNLKVQLITSDMNHFEKNTIGNANIIVATPEKIDLICKKWGDYLTFLKFVNLLLIDDIHFLKEERGAVLEVVITRITQNAANLRVIALCTNTGNIDDICSWLNSTHLINKANSLDFSASHGHIRERTKVIGIRSYTPWKETNNSKFNKALFDIIKAQCESKPTIIFCPTKSSAARTAISLCGMSVTTIKKSSTNISFRNTDLQNCYKNSILFYHAGLHIDDRKEVEKNFANGDIQILCCTSKLDIGNNLPVYLVVINGTSTWKDDRLSEYSSFEILQMIGRTEGFKYDGIGGKAIILTDDSRMKFYQNLIDKNITVESSLHNKIIDFILAEVSLGNIKSVNDIGEWINATFMVQRYCKNVDHYMPALQRQGLISLGNKSSPIFYEKIIQSLQTLSLIFVNKGNISSTLIGSAMSRHCIDFKTMKSLITAAPKNTVKAILKIVSKVEVFSIYRVRLNEKATLKELNNSQIWFRLLTEGGKPQIIDQPWQKIFLLIQYNLSKPKSQLLVRLTPKLIYELCSIERHFIRVLKCLIDIFIAKNDGISLKNALFVLRSLNVGCWESTPYILKQVKGMSINAVEKLSKMGINSLQQLTSMNREQLELYLGLKPGAGTKLLDEIRRLPILSFHYQAFIDDKNSLNISPYISAKVAKPIGKSNEISVNFLALDKNGHLIDFRRFPMILLNKEQSFTIMVDLIRVNEYIELILNVEEIPGIGLSRILKLENITENISGTKQQIITNSNKIIANSNDELEMDSNLSDLEILELVPSDPNNENLSLPEEQHQKESNNQQVNNFDGIASKNFKQHPYHNKSKQFYKQTHWDAPYEGKSFSTADMNTIKNDVSNHKGHRIFPSSQSNDFDSDMEDKNFVELSRDIQTELAFLGSDIDLQ</sequence>
<comment type="caution">
    <text evidence="6">The sequence shown here is derived from an EMBL/GenBank/DDBJ whole genome shotgun (WGS) entry which is preliminary data.</text>
</comment>
<evidence type="ECO:0000313" key="6">
    <source>
        <dbReference type="EMBL" id="KTB04714.1"/>
    </source>
</evidence>
<evidence type="ECO:0000313" key="7">
    <source>
        <dbReference type="Proteomes" id="UP000054886"/>
    </source>
</evidence>
<dbReference type="SMART" id="SM00487">
    <property type="entry name" value="DEXDc"/>
    <property type="match status" value="1"/>
</dbReference>
<organism evidence="6 7">
    <name type="scientific">Candida glabrata</name>
    <name type="common">Yeast</name>
    <name type="synonym">Torulopsis glabrata</name>
    <dbReference type="NCBI Taxonomy" id="5478"/>
    <lineage>
        <taxon>Eukaryota</taxon>
        <taxon>Fungi</taxon>
        <taxon>Dikarya</taxon>
        <taxon>Ascomycota</taxon>
        <taxon>Saccharomycotina</taxon>
        <taxon>Saccharomycetes</taxon>
        <taxon>Saccharomycetales</taxon>
        <taxon>Saccharomycetaceae</taxon>
        <taxon>Nakaseomyces</taxon>
    </lineage>
</organism>
<dbReference type="Pfam" id="PF02889">
    <property type="entry name" value="Sec63"/>
    <property type="match status" value="1"/>
</dbReference>
<dbReference type="InterPro" id="IPR004179">
    <property type="entry name" value="Sec63-dom"/>
</dbReference>
<dbReference type="SMART" id="SM00973">
    <property type="entry name" value="Sec63"/>
    <property type="match status" value="1"/>
</dbReference>
<dbReference type="Gene3D" id="1.10.10.10">
    <property type="entry name" value="Winged helix-like DNA-binding domain superfamily/Winged helix DNA-binding domain"/>
    <property type="match status" value="1"/>
</dbReference>
<dbReference type="Gene3D" id="1.10.3380.10">
    <property type="entry name" value="Sec63 N-terminal domain-like domain"/>
    <property type="match status" value="1"/>
</dbReference>
<dbReference type="Proteomes" id="UP000054886">
    <property type="component" value="Unassembled WGS sequence"/>
</dbReference>
<dbReference type="SMART" id="SM00490">
    <property type="entry name" value="HELICc"/>
    <property type="match status" value="1"/>
</dbReference>
<feature type="domain" description="Helicase ATP-binding" evidence="4">
    <location>
        <begin position="138"/>
        <end position="341"/>
    </location>
</feature>
<keyword evidence="6" id="KW-0347">Helicase</keyword>
<accession>A0A0W0CYR1</accession>
<dbReference type="VEuPathDB" id="FungiDB:CAGL0H07601g"/>
<dbReference type="VEuPathDB" id="FungiDB:GWK60_H07579"/>
<dbReference type="GO" id="GO:0005524">
    <property type="term" value="F:ATP binding"/>
    <property type="evidence" value="ECO:0007669"/>
    <property type="project" value="UniProtKB-KW"/>
</dbReference>
<dbReference type="PANTHER" id="PTHR47835">
    <property type="entry name" value="HFM1, ATP DEPENDENT DNA HELICASE HOMOLOG"/>
    <property type="match status" value="1"/>
</dbReference>
<dbReference type="Pfam" id="PF00271">
    <property type="entry name" value="Helicase_C"/>
    <property type="match status" value="1"/>
</dbReference>
<reference evidence="6 7" key="1">
    <citation type="submission" date="2015-10" db="EMBL/GenBank/DDBJ databases">
        <title>Draft genomes sequences of Candida glabrata isolates 1A, 1B, 2A, 2B, 3A and 3B.</title>
        <authorList>
            <person name="Haavelsrud O.E."/>
            <person name="Gaustad P."/>
        </authorList>
    </citation>
    <scope>NUCLEOTIDE SEQUENCE [LARGE SCALE GENOMIC DNA]</scope>
    <source>
        <strain evidence="6">910700640</strain>
    </source>
</reference>
<evidence type="ECO:0000256" key="3">
    <source>
        <dbReference type="ARBA" id="ARBA00022840"/>
    </source>
</evidence>
<dbReference type="EMBL" id="LLZZ01000116">
    <property type="protein sequence ID" value="KTB04714.1"/>
    <property type="molecule type" value="Genomic_DNA"/>
</dbReference>
<dbReference type="InterPro" id="IPR052247">
    <property type="entry name" value="Meiotic_Crossover_Helicase"/>
</dbReference>
<dbReference type="InterPro" id="IPR036388">
    <property type="entry name" value="WH-like_DNA-bd_sf"/>
</dbReference>
<dbReference type="InterPro" id="IPR014001">
    <property type="entry name" value="Helicase_ATP-bd"/>
</dbReference>
<dbReference type="InterPro" id="IPR001650">
    <property type="entry name" value="Helicase_C-like"/>
</dbReference>
<dbReference type="PROSITE" id="PS51194">
    <property type="entry name" value="HELICASE_CTER"/>
    <property type="match status" value="1"/>
</dbReference>
<keyword evidence="2" id="KW-0547">Nucleotide-binding</keyword>
<dbReference type="SUPFAM" id="SSF52540">
    <property type="entry name" value="P-loop containing nucleoside triphosphate hydrolases"/>
    <property type="match status" value="1"/>
</dbReference>
<dbReference type="PROSITE" id="PS51192">
    <property type="entry name" value="HELICASE_ATP_BIND_1"/>
    <property type="match status" value="1"/>
</dbReference>
<proteinExistence type="inferred from homology"/>
<keyword evidence="6" id="KW-0378">Hydrolase</keyword>
<evidence type="ECO:0000256" key="2">
    <source>
        <dbReference type="ARBA" id="ARBA00022741"/>
    </source>
</evidence>
<dbReference type="GO" id="GO:0051321">
    <property type="term" value="P:meiotic cell cycle"/>
    <property type="evidence" value="ECO:0007669"/>
    <property type="project" value="UniProtKB-KW"/>
</dbReference>
<dbReference type="SUPFAM" id="SSF158702">
    <property type="entry name" value="Sec63 N-terminal domain-like"/>
    <property type="match status" value="1"/>
</dbReference>
<dbReference type="GO" id="GO:0043138">
    <property type="term" value="F:3'-5' DNA helicase activity"/>
    <property type="evidence" value="ECO:0007669"/>
    <property type="project" value="UniProtKB-EC"/>
</dbReference>
<dbReference type="Gene3D" id="3.40.50.300">
    <property type="entry name" value="P-loop containing nucleotide triphosphate hydrolases"/>
    <property type="match status" value="2"/>
</dbReference>
<dbReference type="VEuPathDB" id="FungiDB:GVI51_H07513"/>
<dbReference type="VEuPathDB" id="FungiDB:B1J91_H07601g"/>
<evidence type="ECO:0000259" key="4">
    <source>
        <dbReference type="PROSITE" id="PS51192"/>
    </source>
</evidence>
<feature type="domain" description="Helicase C-terminal" evidence="5">
    <location>
        <begin position="352"/>
        <end position="531"/>
    </location>
</feature>
<dbReference type="InterPro" id="IPR027417">
    <property type="entry name" value="P-loop_NTPase"/>
</dbReference>
<keyword evidence="3" id="KW-0067">ATP-binding</keyword>
<dbReference type="Pfam" id="PF00270">
    <property type="entry name" value="DEAD"/>
    <property type="match status" value="1"/>
</dbReference>
<dbReference type="InterPro" id="IPR011545">
    <property type="entry name" value="DEAD/DEAH_box_helicase_dom"/>
</dbReference>
<evidence type="ECO:0000259" key="5">
    <source>
        <dbReference type="PROSITE" id="PS51194"/>
    </source>
</evidence>
<dbReference type="PANTHER" id="PTHR47835:SF3">
    <property type="entry name" value="HELICASE FOR MEIOSIS 1"/>
    <property type="match status" value="1"/>
</dbReference>
<protein>
    <submittedName>
        <fullName evidence="6">ATP-dependent DNA helicase MER3</fullName>
    </submittedName>
</protein>
<evidence type="ECO:0000256" key="1">
    <source>
        <dbReference type="ARBA" id="ARBA00010140"/>
    </source>
</evidence>
<comment type="similarity">
    <text evidence="1">Belongs to the helicase family. SKI2 subfamily.</text>
</comment>
<dbReference type="AlphaFoldDB" id="A0A0W0CYR1"/>